<organism evidence="1 2">
    <name type="scientific">Phaeodactylibacter luteus</name>
    <dbReference type="NCBI Taxonomy" id="1564516"/>
    <lineage>
        <taxon>Bacteria</taxon>
        <taxon>Pseudomonadati</taxon>
        <taxon>Bacteroidota</taxon>
        <taxon>Saprospiria</taxon>
        <taxon>Saprospirales</taxon>
        <taxon>Haliscomenobacteraceae</taxon>
        <taxon>Phaeodactylibacter</taxon>
    </lineage>
</organism>
<dbReference type="Gene3D" id="3.90.550.10">
    <property type="entry name" value="Spore Coat Polysaccharide Biosynthesis Protein SpsA, Chain A"/>
    <property type="match status" value="2"/>
</dbReference>
<keyword evidence="2" id="KW-1185">Reference proteome</keyword>
<dbReference type="EMBL" id="VOOR01000013">
    <property type="protein sequence ID" value="TXB63800.1"/>
    <property type="molecule type" value="Genomic_DNA"/>
</dbReference>
<proteinExistence type="predicted"/>
<evidence type="ECO:0000313" key="2">
    <source>
        <dbReference type="Proteomes" id="UP000321580"/>
    </source>
</evidence>
<sequence length="107" mass="12255">MDNELPLVSVIIPCYNLGEYIDEAVDLMYKKHLENPHASLIYSTHFICDKTLKVIGKSTYVGTIPYKQSYLTLKNNTQHHISHFATFKKEAYQKTEGVNEKFKKSGG</sequence>
<dbReference type="RefSeq" id="WP_147166976.1">
    <property type="nucleotide sequence ID" value="NZ_VOOR01000013.1"/>
</dbReference>
<dbReference type="SUPFAM" id="SSF53448">
    <property type="entry name" value="Nucleotide-diphospho-sugar transferases"/>
    <property type="match status" value="1"/>
</dbReference>
<dbReference type="AlphaFoldDB" id="A0A5C6RQ62"/>
<name>A0A5C6RQ62_9BACT</name>
<accession>A0A5C6RQ62</accession>
<dbReference type="OrthoDB" id="635429at2"/>
<dbReference type="InterPro" id="IPR029044">
    <property type="entry name" value="Nucleotide-diphossugar_trans"/>
</dbReference>
<dbReference type="Proteomes" id="UP000321580">
    <property type="component" value="Unassembled WGS sequence"/>
</dbReference>
<reference evidence="1 2" key="1">
    <citation type="submission" date="2019-08" db="EMBL/GenBank/DDBJ databases">
        <title>Genome of Phaeodactylibacter luteus.</title>
        <authorList>
            <person name="Bowman J.P."/>
        </authorList>
    </citation>
    <scope>NUCLEOTIDE SEQUENCE [LARGE SCALE GENOMIC DNA]</scope>
    <source>
        <strain evidence="1 2">KCTC 42180</strain>
    </source>
</reference>
<gene>
    <name evidence="1" type="ORF">FRY97_08265</name>
</gene>
<evidence type="ECO:0000313" key="1">
    <source>
        <dbReference type="EMBL" id="TXB63800.1"/>
    </source>
</evidence>
<protein>
    <submittedName>
        <fullName evidence="1">Uncharacterized protein</fullName>
    </submittedName>
</protein>
<comment type="caution">
    <text evidence="1">The sequence shown here is derived from an EMBL/GenBank/DDBJ whole genome shotgun (WGS) entry which is preliminary data.</text>
</comment>